<evidence type="ECO:0000256" key="4">
    <source>
        <dbReference type="ARBA" id="ARBA00022679"/>
    </source>
</evidence>
<feature type="region of interest" description="Disordered" evidence="10">
    <location>
        <begin position="299"/>
        <end position="325"/>
    </location>
</feature>
<dbReference type="PROSITE" id="PS00901">
    <property type="entry name" value="CYS_SYNTHASE"/>
    <property type="match status" value="1"/>
</dbReference>
<dbReference type="InterPro" id="IPR005859">
    <property type="entry name" value="CysK"/>
</dbReference>
<name>A0AAW1QE79_9CHLO</name>
<keyword evidence="6 9" id="KW-0198">Cysteine biosynthesis</keyword>
<dbReference type="GO" id="GO:0006535">
    <property type="term" value="P:cysteine biosynthetic process from serine"/>
    <property type="evidence" value="ECO:0007669"/>
    <property type="project" value="UniProtKB-UniRule"/>
</dbReference>
<dbReference type="EMBL" id="JALJOR010000003">
    <property type="protein sequence ID" value="KAK9819717.1"/>
    <property type="molecule type" value="Genomic_DNA"/>
</dbReference>
<dbReference type="InterPro" id="IPR005856">
    <property type="entry name" value="Cys_synth"/>
</dbReference>
<evidence type="ECO:0000313" key="13">
    <source>
        <dbReference type="Proteomes" id="UP001489004"/>
    </source>
</evidence>
<sequence>MVFLNKVNERCFARIACKLEMMQPCRSVKDRIAKNMVKRAEEQGLITPGRTVLVEPTSGNTGVGLAYVAAAKGYKLILTMPETMSTERRILLRAFGAELVLTDGKAGMTGAIRKAEEICAKTENAYMLQQFDNPANAEVHYLTTGPEIWQDTAGTIDMLVAGVGTGGTITGAGRYLKEQNPNIELIAVEPSESPVLSGGRPGYHQIQGIGAGFVPKVLDVQLLDEVVRVSSQESVVMARRLAKEEGLLCGISSGAAVVAAIKVAQRAENKGKLVVAVLPSFGERYLSTVLFNNLWTKDAEDESRMPPSWREQSGAERSESKEFKL</sequence>
<evidence type="ECO:0000256" key="1">
    <source>
        <dbReference type="ARBA" id="ARBA00001933"/>
    </source>
</evidence>
<dbReference type="FunFam" id="3.40.50.1100:FF:000130">
    <property type="entry name" value="Cysteine synthase"/>
    <property type="match status" value="1"/>
</dbReference>
<evidence type="ECO:0000256" key="10">
    <source>
        <dbReference type="SAM" id="MobiDB-lite"/>
    </source>
</evidence>
<dbReference type="GO" id="GO:0004124">
    <property type="term" value="F:cysteine synthase activity"/>
    <property type="evidence" value="ECO:0007669"/>
    <property type="project" value="UniProtKB-UniRule"/>
</dbReference>
<keyword evidence="5 7" id="KW-0663">Pyridoxal phosphate</keyword>
<dbReference type="EC" id="2.5.1.47" evidence="9"/>
<evidence type="ECO:0000256" key="6">
    <source>
        <dbReference type="ARBA" id="ARBA00023192"/>
    </source>
</evidence>
<feature type="binding site" evidence="7">
    <location>
        <position position="252"/>
    </location>
    <ligand>
        <name>pyridoxal 5'-phosphate</name>
        <dbReference type="ChEBI" id="CHEBI:597326"/>
    </ligand>
</feature>
<dbReference type="AlphaFoldDB" id="A0AAW1QE79"/>
<feature type="domain" description="Tryptophan synthase beta chain-like PALP" evidence="11">
    <location>
        <begin position="3"/>
        <end position="279"/>
    </location>
</feature>
<dbReference type="Proteomes" id="UP001489004">
    <property type="component" value="Unassembled WGS sequence"/>
</dbReference>
<comment type="caution">
    <text evidence="12">The sequence shown here is derived from an EMBL/GenBank/DDBJ whole genome shotgun (WGS) entry which is preliminary data.</text>
</comment>
<evidence type="ECO:0000313" key="12">
    <source>
        <dbReference type="EMBL" id="KAK9819717.1"/>
    </source>
</evidence>
<evidence type="ECO:0000256" key="2">
    <source>
        <dbReference type="ARBA" id="ARBA00007103"/>
    </source>
</evidence>
<dbReference type="PANTHER" id="PTHR10314">
    <property type="entry name" value="CYSTATHIONINE BETA-SYNTHASE"/>
    <property type="match status" value="1"/>
</dbReference>
<dbReference type="InterPro" id="IPR036052">
    <property type="entry name" value="TrpB-like_PALP_sf"/>
</dbReference>
<evidence type="ECO:0000256" key="8">
    <source>
        <dbReference type="PIRSR" id="PIRSR605856-51"/>
    </source>
</evidence>
<evidence type="ECO:0000256" key="5">
    <source>
        <dbReference type="ARBA" id="ARBA00022898"/>
    </source>
</evidence>
<keyword evidence="3 9" id="KW-0028">Amino-acid biosynthesis</keyword>
<dbReference type="FunFam" id="3.40.50.1100:FF:000006">
    <property type="entry name" value="Cysteine synthase"/>
    <property type="match status" value="1"/>
</dbReference>
<organism evidence="12 13">
    <name type="scientific">[Myrmecia] bisecta</name>
    <dbReference type="NCBI Taxonomy" id="41462"/>
    <lineage>
        <taxon>Eukaryota</taxon>
        <taxon>Viridiplantae</taxon>
        <taxon>Chlorophyta</taxon>
        <taxon>core chlorophytes</taxon>
        <taxon>Trebouxiophyceae</taxon>
        <taxon>Trebouxiales</taxon>
        <taxon>Trebouxiaceae</taxon>
        <taxon>Myrmecia</taxon>
    </lineage>
</organism>
<dbReference type="InterPro" id="IPR050214">
    <property type="entry name" value="Cys_Synth/Cystath_Beta-Synth"/>
</dbReference>
<evidence type="ECO:0000256" key="3">
    <source>
        <dbReference type="ARBA" id="ARBA00022605"/>
    </source>
</evidence>
<evidence type="ECO:0000256" key="7">
    <source>
        <dbReference type="PIRSR" id="PIRSR605856-50"/>
    </source>
</evidence>
<proteinExistence type="inferred from homology"/>
<keyword evidence="4 9" id="KW-0808">Transferase</keyword>
<evidence type="ECO:0000259" key="11">
    <source>
        <dbReference type="Pfam" id="PF00291"/>
    </source>
</evidence>
<dbReference type="Pfam" id="PF00291">
    <property type="entry name" value="PALP"/>
    <property type="match status" value="1"/>
</dbReference>
<dbReference type="InterPro" id="IPR001216">
    <property type="entry name" value="P-phosphate_BS"/>
</dbReference>
<dbReference type="InterPro" id="IPR001926">
    <property type="entry name" value="TrpB-like_PALP"/>
</dbReference>
<protein>
    <recommendedName>
        <fullName evidence="9">Cysteine synthase</fullName>
        <ecNumber evidence="9">2.5.1.47</ecNumber>
    </recommendedName>
</protein>
<accession>A0AAW1QE79</accession>
<feature type="binding site" evidence="7">
    <location>
        <begin position="164"/>
        <end position="168"/>
    </location>
    <ligand>
        <name>pyridoxal 5'-phosphate</name>
        <dbReference type="ChEBI" id="CHEBI:597326"/>
    </ligand>
</feature>
<gene>
    <name evidence="12" type="ORF">WJX72_001619</name>
</gene>
<comment type="catalytic activity">
    <reaction evidence="9">
        <text>O-acetyl-L-serine + hydrogen sulfide = L-cysteine + acetate</text>
        <dbReference type="Rhea" id="RHEA:14829"/>
        <dbReference type="ChEBI" id="CHEBI:29919"/>
        <dbReference type="ChEBI" id="CHEBI:30089"/>
        <dbReference type="ChEBI" id="CHEBI:35235"/>
        <dbReference type="ChEBI" id="CHEBI:58340"/>
        <dbReference type="EC" id="2.5.1.47"/>
    </reaction>
</comment>
<dbReference type="Gene3D" id="3.40.50.1100">
    <property type="match status" value="2"/>
</dbReference>
<dbReference type="NCBIfam" id="TIGR01139">
    <property type="entry name" value="cysK"/>
    <property type="match status" value="1"/>
</dbReference>
<feature type="modified residue" description="N6-(pyridoxal phosphate)lysine" evidence="8">
    <location>
        <position position="29"/>
    </location>
</feature>
<evidence type="ECO:0000256" key="9">
    <source>
        <dbReference type="RuleBase" id="RU003985"/>
    </source>
</evidence>
<dbReference type="CDD" id="cd01561">
    <property type="entry name" value="CBS_like"/>
    <property type="match status" value="1"/>
</dbReference>
<comment type="cofactor">
    <cofactor evidence="1 7 9">
        <name>pyridoxal 5'-phosphate</name>
        <dbReference type="ChEBI" id="CHEBI:597326"/>
    </cofactor>
</comment>
<keyword evidence="13" id="KW-1185">Reference proteome</keyword>
<reference evidence="12 13" key="1">
    <citation type="journal article" date="2024" name="Nat. Commun.">
        <title>Phylogenomics reveals the evolutionary origins of lichenization in chlorophyte algae.</title>
        <authorList>
            <person name="Puginier C."/>
            <person name="Libourel C."/>
            <person name="Otte J."/>
            <person name="Skaloud P."/>
            <person name="Haon M."/>
            <person name="Grisel S."/>
            <person name="Petersen M."/>
            <person name="Berrin J.G."/>
            <person name="Delaux P.M."/>
            <person name="Dal Grande F."/>
            <person name="Keller J."/>
        </authorList>
    </citation>
    <scope>NUCLEOTIDE SEQUENCE [LARGE SCALE GENOMIC DNA]</scope>
    <source>
        <strain evidence="12 13">SAG 2043</strain>
    </source>
</reference>
<dbReference type="NCBIfam" id="TIGR01136">
    <property type="entry name" value="cysKM"/>
    <property type="match status" value="1"/>
</dbReference>
<dbReference type="SUPFAM" id="SSF53686">
    <property type="entry name" value="Tryptophan synthase beta subunit-like PLP-dependent enzymes"/>
    <property type="match status" value="1"/>
</dbReference>
<comment type="similarity">
    <text evidence="2 9">Belongs to the cysteine synthase/cystathionine beta-synthase family.</text>
</comment>
<feature type="compositionally biased region" description="Basic and acidic residues" evidence="10">
    <location>
        <begin position="313"/>
        <end position="325"/>
    </location>
</feature>
<feature type="binding site" evidence="7">
    <location>
        <position position="60"/>
    </location>
    <ligand>
        <name>pyridoxal 5'-phosphate</name>
        <dbReference type="ChEBI" id="CHEBI:597326"/>
    </ligand>
</feature>